<evidence type="ECO:0000256" key="1">
    <source>
        <dbReference type="SAM" id="SignalP"/>
    </source>
</evidence>
<accession>A0A199VME1</accession>
<gene>
    <name evidence="2" type="ORF">ACMD2_11050</name>
</gene>
<dbReference type="PANTHER" id="PTHR37078">
    <property type="entry name" value="NODULE CYSTEINE-RICH (NCR) SECRETED PEPTIDE"/>
    <property type="match status" value="1"/>
</dbReference>
<dbReference type="EMBL" id="LSRQ01001355">
    <property type="protein sequence ID" value="OAY78168.1"/>
    <property type="molecule type" value="Genomic_DNA"/>
</dbReference>
<organism evidence="2 3">
    <name type="scientific">Ananas comosus</name>
    <name type="common">Pineapple</name>
    <name type="synonym">Ananas ananas</name>
    <dbReference type="NCBI Taxonomy" id="4615"/>
    <lineage>
        <taxon>Eukaryota</taxon>
        <taxon>Viridiplantae</taxon>
        <taxon>Streptophyta</taxon>
        <taxon>Embryophyta</taxon>
        <taxon>Tracheophyta</taxon>
        <taxon>Spermatophyta</taxon>
        <taxon>Magnoliopsida</taxon>
        <taxon>Liliopsida</taxon>
        <taxon>Poales</taxon>
        <taxon>Bromeliaceae</taxon>
        <taxon>Bromelioideae</taxon>
        <taxon>Ananas</taxon>
    </lineage>
</organism>
<comment type="caution">
    <text evidence="2">The sequence shown here is derived from an EMBL/GenBank/DDBJ whole genome shotgun (WGS) entry which is preliminary data.</text>
</comment>
<protein>
    <submittedName>
        <fullName evidence="2">Uncharacterized protein</fullName>
    </submittedName>
</protein>
<keyword evidence="1" id="KW-0732">Signal</keyword>
<proteinExistence type="predicted"/>
<feature type="signal peptide" evidence="1">
    <location>
        <begin position="1"/>
        <end position="20"/>
    </location>
</feature>
<feature type="chain" id="PRO_5008285974" evidence="1">
    <location>
        <begin position="21"/>
        <end position="79"/>
    </location>
</feature>
<dbReference type="AlphaFoldDB" id="A0A199VME1"/>
<evidence type="ECO:0000313" key="3">
    <source>
        <dbReference type="Proteomes" id="UP000092600"/>
    </source>
</evidence>
<sequence length="79" mass="8829">MGSRPLALCFLLLLLVSFHAHDFPRCADARPLPFEKLQRYVSVLGSLGIVCRCCDGEAGECRSRWESTCAKLDCHPSKF</sequence>
<dbReference type="Proteomes" id="UP000092600">
    <property type="component" value="Unassembled WGS sequence"/>
</dbReference>
<reference evidence="2 3" key="1">
    <citation type="journal article" date="2016" name="DNA Res.">
        <title>The draft genome of MD-2 pineapple using hybrid error correction of long reads.</title>
        <authorList>
            <person name="Redwan R.M."/>
            <person name="Saidin A."/>
            <person name="Kumar S.V."/>
        </authorList>
    </citation>
    <scope>NUCLEOTIDE SEQUENCE [LARGE SCALE GENOMIC DNA]</scope>
    <source>
        <strain evidence="3">cv. MD2</strain>
        <tissue evidence="2">Leaf</tissue>
    </source>
</reference>
<name>A0A199VME1_ANACO</name>
<evidence type="ECO:0000313" key="2">
    <source>
        <dbReference type="EMBL" id="OAY78168.1"/>
    </source>
</evidence>
<dbReference type="PANTHER" id="PTHR37078:SF6">
    <property type="entry name" value="NODULE CYSTEINE-RICH (NCR) SECRETED PEPTIDE"/>
    <property type="match status" value="1"/>
</dbReference>